<dbReference type="Pfam" id="PF02597">
    <property type="entry name" value="ThiS"/>
    <property type="match status" value="1"/>
</dbReference>
<dbReference type="SUPFAM" id="SSF54285">
    <property type="entry name" value="MoaD/ThiS"/>
    <property type="match status" value="1"/>
</dbReference>
<gene>
    <name evidence="1" type="ORF">COCCU_01245</name>
</gene>
<dbReference type="AlphaFoldDB" id="A0A6B8W5M0"/>
<dbReference type="InterPro" id="IPR016155">
    <property type="entry name" value="Mopterin_synth/thiamin_S_b"/>
</dbReference>
<dbReference type="Proteomes" id="UP000424462">
    <property type="component" value="Chromosome"/>
</dbReference>
<dbReference type="RefSeq" id="WP_197088400.1">
    <property type="nucleotide sequence ID" value="NZ_CP046455.1"/>
</dbReference>
<dbReference type="InterPro" id="IPR012675">
    <property type="entry name" value="Beta-grasp_dom_sf"/>
</dbReference>
<evidence type="ECO:0000313" key="2">
    <source>
        <dbReference type="Proteomes" id="UP000424462"/>
    </source>
</evidence>
<name>A0A6B8W5M0_9CORY</name>
<accession>A0A6B8W5M0</accession>
<dbReference type="EMBL" id="CP046455">
    <property type="protein sequence ID" value="QGU06216.1"/>
    <property type="molecule type" value="Genomic_DNA"/>
</dbReference>
<keyword evidence="2" id="KW-1185">Reference proteome</keyword>
<evidence type="ECO:0000313" key="1">
    <source>
        <dbReference type="EMBL" id="QGU06216.1"/>
    </source>
</evidence>
<organism evidence="1 2">
    <name type="scientific">Corynebacterium occultum</name>
    <dbReference type="NCBI Taxonomy" id="2675219"/>
    <lineage>
        <taxon>Bacteria</taxon>
        <taxon>Bacillati</taxon>
        <taxon>Actinomycetota</taxon>
        <taxon>Actinomycetes</taxon>
        <taxon>Mycobacteriales</taxon>
        <taxon>Corynebacteriaceae</taxon>
        <taxon>Corynebacterium</taxon>
    </lineage>
</organism>
<dbReference type="CDD" id="cd17040">
    <property type="entry name" value="Ubl_MoaD_like"/>
    <property type="match status" value="1"/>
</dbReference>
<dbReference type="KEGG" id="cok:COCCU_01245"/>
<dbReference type="InterPro" id="IPR003749">
    <property type="entry name" value="ThiS/MoaD-like"/>
</dbReference>
<protein>
    <submittedName>
        <fullName evidence="1">ThiS family protein</fullName>
    </submittedName>
</protein>
<sequence>MEVHYFAAARAARGTAQETLEQVPATLAELLSQLAADNGGTTEAGMNLAEIFERCTFLVDGAKAESTMALAGAHRVDVLPPFAGG</sequence>
<dbReference type="Gene3D" id="3.10.20.30">
    <property type="match status" value="1"/>
</dbReference>
<proteinExistence type="predicted"/>
<reference evidence="1 2" key="1">
    <citation type="submission" date="2019-11" db="EMBL/GenBank/DDBJ databases">
        <title>Complete genome sequence of Corynebacterium kalinowskii 1959, a novel Corynebacterium species isolated from soil of a small paddock in Vilsendorf, Germany.</title>
        <authorList>
            <person name="Schaffert L."/>
            <person name="Ruwe M."/>
            <person name="Milse J."/>
            <person name="Hanuschka K."/>
            <person name="Ortseifen V."/>
            <person name="Droste J."/>
            <person name="Brandt D."/>
            <person name="Schlueter L."/>
            <person name="Kutter Y."/>
            <person name="Vinke S."/>
            <person name="Viehoefer P."/>
            <person name="Jacob L."/>
            <person name="Luebke N.-C."/>
            <person name="Schulte-Berndt E."/>
            <person name="Hain C."/>
            <person name="Linder M."/>
            <person name="Schmidt P."/>
            <person name="Wollenschlaeger L."/>
            <person name="Luttermann T."/>
            <person name="Thieme E."/>
            <person name="Hassa J."/>
            <person name="Haak M."/>
            <person name="Wittchen M."/>
            <person name="Mentz A."/>
            <person name="Persicke M."/>
            <person name="Busche T."/>
            <person name="Ruckert C."/>
        </authorList>
    </citation>
    <scope>NUCLEOTIDE SEQUENCE [LARGE SCALE GENOMIC DNA]</scope>
    <source>
        <strain evidence="1 2">2039</strain>
    </source>
</reference>